<protein>
    <submittedName>
        <fullName evidence="3">Uncharacterized protein</fullName>
    </submittedName>
</protein>
<dbReference type="AlphaFoldDB" id="A0AAD5SAG3"/>
<comment type="caution">
    <text evidence="3">The sequence shown here is derived from an EMBL/GenBank/DDBJ whole genome shotgun (WGS) entry which is preliminary data.</text>
</comment>
<name>A0AAD5SAG3_9FUNG</name>
<feature type="region of interest" description="Disordered" evidence="2">
    <location>
        <begin position="1"/>
        <end position="38"/>
    </location>
</feature>
<proteinExistence type="predicted"/>
<keyword evidence="1" id="KW-0175">Coiled coil</keyword>
<accession>A0AAD5SAG3</accession>
<reference evidence="3" key="1">
    <citation type="submission" date="2020-05" db="EMBL/GenBank/DDBJ databases">
        <title>Phylogenomic resolution of chytrid fungi.</title>
        <authorList>
            <person name="Stajich J.E."/>
            <person name="Amses K."/>
            <person name="Simmons R."/>
            <person name="Seto K."/>
            <person name="Myers J."/>
            <person name="Bonds A."/>
            <person name="Quandt C.A."/>
            <person name="Barry K."/>
            <person name="Liu P."/>
            <person name="Grigoriev I."/>
            <person name="Longcore J.E."/>
            <person name="James T.Y."/>
        </authorList>
    </citation>
    <scope>NUCLEOTIDE SEQUENCE</scope>
    <source>
        <strain evidence="3">JEL0318</strain>
    </source>
</reference>
<evidence type="ECO:0000256" key="2">
    <source>
        <dbReference type="SAM" id="MobiDB-lite"/>
    </source>
</evidence>
<sequence length="189" mass="21214">MVSNLKGPDTAQSRFENVSDMRGVDGTPVSTDNDQTLKRFEDRMEDRLKKPCETEDEDYWATREQKRNAEHEEKMEKINESIRKSKIKMVVSGAILLGIFLEWTSKNVEVADNARLAPTSFAPDRTKEIANPAESGPSSSTSTGQNTTNPVKAQRYVLTLTYDPESRRPGRALLLTAVWCGWCSGDLVK</sequence>
<feature type="coiled-coil region" evidence="1">
    <location>
        <begin position="61"/>
        <end position="88"/>
    </location>
</feature>
<dbReference type="Proteomes" id="UP001212841">
    <property type="component" value="Unassembled WGS sequence"/>
</dbReference>
<feature type="compositionally biased region" description="Low complexity" evidence="2">
    <location>
        <begin position="135"/>
        <end position="150"/>
    </location>
</feature>
<keyword evidence="4" id="KW-1185">Reference proteome</keyword>
<evidence type="ECO:0000313" key="3">
    <source>
        <dbReference type="EMBL" id="KAJ3050698.1"/>
    </source>
</evidence>
<dbReference type="EMBL" id="JADGJD010000482">
    <property type="protein sequence ID" value="KAJ3050698.1"/>
    <property type="molecule type" value="Genomic_DNA"/>
</dbReference>
<evidence type="ECO:0000313" key="4">
    <source>
        <dbReference type="Proteomes" id="UP001212841"/>
    </source>
</evidence>
<evidence type="ECO:0000256" key="1">
    <source>
        <dbReference type="SAM" id="Coils"/>
    </source>
</evidence>
<organism evidence="3 4">
    <name type="scientific">Rhizophlyctis rosea</name>
    <dbReference type="NCBI Taxonomy" id="64517"/>
    <lineage>
        <taxon>Eukaryota</taxon>
        <taxon>Fungi</taxon>
        <taxon>Fungi incertae sedis</taxon>
        <taxon>Chytridiomycota</taxon>
        <taxon>Chytridiomycota incertae sedis</taxon>
        <taxon>Chytridiomycetes</taxon>
        <taxon>Rhizophlyctidales</taxon>
        <taxon>Rhizophlyctidaceae</taxon>
        <taxon>Rhizophlyctis</taxon>
    </lineage>
</organism>
<feature type="region of interest" description="Disordered" evidence="2">
    <location>
        <begin position="122"/>
        <end position="150"/>
    </location>
</feature>
<gene>
    <name evidence="3" type="ORF">HK097_008304</name>
</gene>